<keyword evidence="1" id="KW-0436">Ligase</keyword>
<dbReference type="InterPro" id="IPR011764">
    <property type="entry name" value="Biotin_carboxylation_dom"/>
</dbReference>
<evidence type="ECO:0000256" key="2">
    <source>
        <dbReference type="ARBA" id="ARBA00022741"/>
    </source>
</evidence>
<dbReference type="PROSITE" id="PS00866">
    <property type="entry name" value="CPSASE_1"/>
    <property type="match status" value="1"/>
</dbReference>
<dbReference type="EMBL" id="CAJVPD010000228">
    <property type="protein sequence ID" value="CAG8372932.1"/>
    <property type="molecule type" value="Genomic_DNA"/>
</dbReference>
<dbReference type="AlphaFoldDB" id="A0A9W4J537"/>
<dbReference type="InterPro" id="IPR011761">
    <property type="entry name" value="ATP-grasp"/>
</dbReference>
<evidence type="ECO:0000259" key="6">
    <source>
        <dbReference type="PROSITE" id="PS50975"/>
    </source>
</evidence>
<keyword evidence="2 5" id="KW-0547">Nucleotide-binding</keyword>
<keyword evidence="4" id="KW-0092">Biotin</keyword>
<proteinExistence type="predicted"/>
<protein>
    <recommendedName>
        <fullName evidence="10">Biotin carboxylase</fullName>
    </recommendedName>
</protein>
<evidence type="ECO:0000259" key="7">
    <source>
        <dbReference type="PROSITE" id="PS50979"/>
    </source>
</evidence>
<dbReference type="OrthoDB" id="10027013at2759"/>
<reference evidence="8" key="1">
    <citation type="submission" date="2021-07" db="EMBL/GenBank/DDBJ databases">
        <authorList>
            <person name="Branca A.L. A."/>
        </authorList>
    </citation>
    <scope>NUCLEOTIDE SEQUENCE</scope>
</reference>
<comment type="caution">
    <text evidence="8">The sequence shown here is derived from an EMBL/GenBank/DDBJ whole genome shotgun (WGS) entry which is preliminary data.</text>
</comment>
<feature type="domain" description="ATP-grasp" evidence="6">
    <location>
        <begin position="126"/>
        <end position="324"/>
    </location>
</feature>
<dbReference type="GO" id="GO:0016874">
    <property type="term" value="F:ligase activity"/>
    <property type="evidence" value="ECO:0007669"/>
    <property type="project" value="UniProtKB-KW"/>
</dbReference>
<dbReference type="GO" id="GO:0046872">
    <property type="term" value="F:metal ion binding"/>
    <property type="evidence" value="ECO:0007669"/>
    <property type="project" value="InterPro"/>
</dbReference>
<evidence type="ECO:0000256" key="1">
    <source>
        <dbReference type="ARBA" id="ARBA00022598"/>
    </source>
</evidence>
<evidence type="ECO:0008006" key="10">
    <source>
        <dbReference type="Google" id="ProtNLM"/>
    </source>
</evidence>
<dbReference type="InterPro" id="IPR050856">
    <property type="entry name" value="Biotin_carboxylase_complex"/>
</dbReference>
<accession>A0A9W4J537</accession>
<feature type="domain" description="Biotin carboxylation" evidence="7">
    <location>
        <begin position="8"/>
        <end position="463"/>
    </location>
</feature>
<evidence type="ECO:0000313" key="8">
    <source>
        <dbReference type="EMBL" id="CAG8372932.1"/>
    </source>
</evidence>
<dbReference type="Pfam" id="PF00289">
    <property type="entry name" value="Biotin_carb_N"/>
    <property type="match status" value="1"/>
</dbReference>
<keyword evidence="3 5" id="KW-0067">ATP-binding</keyword>
<evidence type="ECO:0000256" key="3">
    <source>
        <dbReference type="ARBA" id="ARBA00022840"/>
    </source>
</evidence>
<gene>
    <name evidence="8" type="ORF">PSALAMII_LOCUS4839</name>
</gene>
<evidence type="ECO:0000313" key="9">
    <source>
        <dbReference type="Proteomes" id="UP001152592"/>
    </source>
</evidence>
<dbReference type="InterPro" id="IPR011054">
    <property type="entry name" value="Rudment_hybrid_motif"/>
</dbReference>
<sequence length="479" mass="52215">MSFEPLRHIRKVLVANRGEIAVRCIKACRELGVTSVSIITEADSTSLHARLADEFVTLPGLDSTAYSDGESILEICKKVGADAIIPGYGFLSENVEFAAAANEAGITFIGPSPESINAMGLKHEARTIAEAANVPVIPGSPLLSNVGHALEAARELGFPLMMKATGGGGGMGLQICYNEDGIERAFALVESRAGALFKNTGVFLEKYYPLSHHIEVQIAGNGEEIVKFGERECSLQRRHQKVVEEAPSPFVERNPGLREKMLHAAKQYALQLKYKSVGTVEFLVDDETADFFFLEMNTRLQVEHGISELCYGVDLVHLMLRQADYEHGGQHGIPSYMLRSFGRRDPLGWAIEVRVYAEIPMLDFAPSPGVLQLVNWPQGEGVCVDTWVESGQCITPLYDPLVGKVIVHSLDGRAAAQQKMIVALADTVLQGTQTNLAYLSKILESDAFITGFTLTNTLSNLEYHACAVQVLDPGFFTTV</sequence>
<dbReference type="PROSITE" id="PS50975">
    <property type="entry name" value="ATP_GRASP"/>
    <property type="match status" value="1"/>
</dbReference>
<dbReference type="PROSITE" id="PS50979">
    <property type="entry name" value="BC"/>
    <property type="match status" value="1"/>
</dbReference>
<dbReference type="InterPro" id="IPR005481">
    <property type="entry name" value="BC-like_N"/>
</dbReference>
<dbReference type="PROSITE" id="PS00867">
    <property type="entry name" value="CPSASE_2"/>
    <property type="match status" value="1"/>
</dbReference>
<dbReference type="Proteomes" id="UP001152592">
    <property type="component" value="Unassembled WGS sequence"/>
</dbReference>
<dbReference type="InterPro" id="IPR005482">
    <property type="entry name" value="Biotin_COase_C"/>
</dbReference>
<dbReference type="Pfam" id="PF02785">
    <property type="entry name" value="Biotin_carb_C"/>
    <property type="match status" value="1"/>
</dbReference>
<evidence type="ECO:0000256" key="5">
    <source>
        <dbReference type="PROSITE-ProRule" id="PRU00409"/>
    </source>
</evidence>
<dbReference type="InterPro" id="IPR005479">
    <property type="entry name" value="CPAse_ATP-bd"/>
</dbReference>
<dbReference type="GO" id="GO:0005524">
    <property type="term" value="F:ATP binding"/>
    <property type="evidence" value="ECO:0007669"/>
    <property type="project" value="UniProtKB-UniRule"/>
</dbReference>
<dbReference type="SUPFAM" id="SSF56059">
    <property type="entry name" value="Glutathione synthetase ATP-binding domain-like"/>
    <property type="match status" value="1"/>
</dbReference>
<dbReference type="InterPro" id="IPR016185">
    <property type="entry name" value="PreATP-grasp_dom_sf"/>
</dbReference>
<name>A0A9W4J537_9EURO</name>
<dbReference type="SUPFAM" id="SSF51246">
    <property type="entry name" value="Rudiment single hybrid motif"/>
    <property type="match status" value="1"/>
</dbReference>
<dbReference type="SMART" id="SM00878">
    <property type="entry name" value="Biotin_carb_C"/>
    <property type="match status" value="1"/>
</dbReference>
<dbReference type="Pfam" id="PF02786">
    <property type="entry name" value="CPSase_L_D2"/>
    <property type="match status" value="1"/>
</dbReference>
<organism evidence="8 9">
    <name type="scientific">Penicillium salamii</name>
    <dbReference type="NCBI Taxonomy" id="1612424"/>
    <lineage>
        <taxon>Eukaryota</taxon>
        <taxon>Fungi</taxon>
        <taxon>Dikarya</taxon>
        <taxon>Ascomycota</taxon>
        <taxon>Pezizomycotina</taxon>
        <taxon>Eurotiomycetes</taxon>
        <taxon>Eurotiomycetidae</taxon>
        <taxon>Eurotiales</taxon>
        <taxon>Aspergillaceae</taxon>
        <taxon>Penicillium</taxon>
    </lineage>
</organism>
<dbReference type="PANTHER" id="PTHR18866:SF128">
    <property type="entry name" value="UREA AMIDOLYASE"/>
    <property type="match status" value="1"/>
</dbReference>
<dbReference type="SUPFAM" id="SSF52440">
    <property type="entry name" value="PreATP-grasp domain"/>
    <property type="match status" value="1"/>
</dbReference>
<dbReference type="PANTHER" id="PTHR18866">
    <property type="entry name" value="CARBOXYLASE:PYRUVATE/ACETYL-COA/PROPIONYL-COA CARBOXYLASE"/>
    <property type="match status" value="1"/>
</dbReference>
<dbReference type="Gene3D" id="3.30.470.20">
    <property type="entry name" value="ATP-grasp fold, B domain"/>
    <property type="match status" value="1"/>
</dbReference>
<evidence type="ECO:0000256" key="4">
    <source>
        <dbReference type="ARBA" id="ARBA00023267"/>
    </source>
</evidence>